<dbReference type="SMART" id="SM00365">
    <property type="entry name" value="LRR_SD22"/>
    <property type="match status" value="3"/>
</dbReference>
<name>A0A2K1IM59_PHYPA</name>
<gene>
    <name evidence="3" type="ORF">PHYPA_026674</name>
</gene>
<reference evidence="3 5" key="2">
    <citation type="journal article" date="2018" name="Plant J.">
        <title>The Physcomitrella patens chromosome-scale assembly reveals moss genome structure and evolution.</title>
        <authorList>
            <person name="Lang D."/>
            <person name="Ullrich K.K."/>
            <person name="Murat F."/>
            <person name="Fuchs J."/>
            <person name="Jenkins J."/>
            <person name="Haas F.B."/>
            <person name="Piednoel M."/>
            <person name="Gundlach H."/>
            <person name="Van Bel M."/>
            <person name="Meyberg R."/>
            <person name="Vives C."/>
            <person name="Morata J."/>
            <person name="Symeonidi A."/>
            <person name="Hiss M."/>
            <person name="Muchero W."/>
            <person name="Kamisugi Y."/>
            <person name="Saleh O."/>
            <person name="Blanc G."/>
            <person name="Decker E.L."/>
            <person name="van Gessel N."/>
            <person name="Grimwood J."/>
            <person name="Hayes R.D."/>
            <person name="Graham S.W."/>
            <person name="Gunter L.E."/>
            <person name="McDaniel S.F."/>
            <person name="Hoernstein S.N.W."/>
            <person name="Larsson A."/>
            <person name="Li F.W."/>
            <person name="Perroud P.F."/>
            <person name="Phillips J."/>
            <person name="Ranjan P."/>
            <person name="Rokshar D.S."/>
            <person name="Rothfels C.J."/>
            <person name="Schneider L."/>
            <person name="Shu S."/>
            <person name="Stevenson D.W."/>
            <person name="Thummler F."/>
            <person name="Tillich M."/>
            <person name="Villarreal Aguilar J.C."/>
            <person name="Widiez T."/>
            <person name="Wong G.K."/>
            <person name="Wymore A."/>
            <person name="Zhang Y."/>
            <person name="Zimmer A.D."/>
            <person name="Quatrano R.S."/>
            <person name="Mayer K.F.X."/>
            <person name="Goodstein D."/>
            <person name="Casacuberta J.M."/>
            <person name="Vandepoele K."/>
            <person name="Reski R."/>
            <person name="Cuming A.C."/>
            <person name="Tuskan G.A."/>
            <person name="Maumus F."/>
            <person name="Salse J."/>
            <person name="Schmutz J."/>
            <person name="Rensing S.A."/>
        </authorList>
    </citation>
    <scope>NUCLEOTIDE SEQUENCE [LARGE SCALE GENOMIC DNA]</scope>
    <source>
        <strain evidence="4 5">cv. Gransden 2004</strain>
    </source>
</reference>
<dbReference type="PANTHER" id="PTHR46652">
    <property type="entry name" value="LEUCINE-RICH REPEAT AND IQ DOMAIN-CONTAINING PROTEIN 1-RELATED"/>
    <property type="match status" value="1"/>
</dbReference>
<reference evidence="4" key="3">
    <citation type="submission" date="2020-12" db="UniProtKB">
        <authorList>
            <consortium name="EnsemblPlants"/>
        </authorList>
    </citation>
    <scope>IDENTIFICATION</scope>
</reference>
<dbReference type="InterPro" id="IPR001611">
    <property type="entry name" value="Leu-rich_rpt"/>
</dbReference>
<accession>A0A2K1IM59</accession>
<dbReference type="SUPFAM" id="SSF52075">
    <property type="entry name" value="Outer arm dynein light chain 1"/>
    <property type="match status" value="1"/>
</dbReference>
<dbReference type="InterPro" id="IPR025875">
    <property type="entry name" value="Leu-rich_rpt_4"/>
</dbReference>
<dbReference type="InterPro" id="IPR032675">
    <property type="entry name" value="LRR_dom_sf"/>
</dbReference>
<evidence type="ECO:0000313" key="5">
    <source>
        <dbReference type="Proteomes" id="UP000006727"/>
    </source>
</evidence>
<keyword evidence="1" id="KW-0433">Leucine-rich repeat</keyword>
<keyword evidence="5" id="KW-1185">Reference proteome</keyword>
<reference evidence="3 5" key="1">
    <citation type="journal article" date="2008" name="Science">
        <title>The Physcomitrella genome reveals evolutionary insights into the conquest of land by plants.</title>
        <authorList>
            <person name="Rensing S."/>
            <person name="Lang D."/>
            <person name="Zimmer A."/>
            <person name="Terry A."/>
            <person name="Salamov A."/>
            <person name="Shapiro H."/>
            <person name="Nishiyama T."/>
            <person name="Perroud P.-F."/>
            <person name="Lindquist E."/>
            <person name="Kamisugi Y."/>
            <person name="Tanahashi T."/>
            <person name="Sakakibara K."/>
            <person name="Fujita T."/>
            <person name="Oishi K."/>
            <person name="Shin-I T."/>
            <person name="Kuroki Y."/>
            <person name="Toyoda A."/>
            <person name="Suzuki Y."/>
            <person name="Hashimoto A."/>
            <person name="Yamaguchi K."/>
            <person name="Sugano A."/>
            <person name="Kohara Y."/>
            <person name="Fujiyama A."/>
            <person name="Anterola A."/>
            <person name="Aoki S."/>
            <person name="Ashton N."/>
            <person name="Barbazuk W.B."/>
            <person name="Barker E."/>
            <person name="Bennetzen J."/>
            <person name="Bezanilla M."/>
            <person name="Blankenship R."/>
            <person name="Cho S.H."/>
            <person name="Dutcher S."/>
            <person name="Estelle M."/>
            <person name="Fawcett J.A."/>
            <person name="Gundlach H."/>
            <person name="Hanada K."/>
            <person name="Heyl A."/>
            <person name="Hicks K.A."/>
            <person name="Hugh J."/>
            <person name="Lohr M."/>
            <person name="Mayer K."/>
            <person name="Melkozernov A."/>
            <person name="Murata T."/>
            <person name="Nelson D."/>
            <person name="Pils B."/>
            <person name="Prigge M."/>
            <person name="Reiss B."/>
            <person name="Renner T."/>
            <person name="Rombauts S."/>
            <person name="Rushton P."/>
            <person name="Sanderfoot A."/>
            <person name="Schween G."/>
            <person name="Shiu S.-H."/>
            <person name="Stueber K."/>
            <person name="Theodoulou F.L."/>
            <person name="Tu H."/>
            <person name="Van de Peer Y."/>
            <person name="Verrier P.J."/>
            <person name="Waters E."/>
            <person name="Wood A."/>
            <person name="Yang L."/>
            <person name="Cove D."/>
            <person name="Cuming A."/>
            <person name="Hasebe M."/>
            <person name="Lucas S."/>
            <person name="Mishler D.B."/>
            <person name="Reski R."/>
            <person name="Grigoriev I."/>
            <person name="Quatrano R.S."/>
            <person name="Boore J.L."/>
        </authorList>
    </citation>
    <scope>NUCLEOTIDE SEQUENCE [LARGE SCALE GENOMIC DNA]</scope>
    <source>
        <strain evidence="4 5">cv. Gransden 2004</strain>
    </source>
</reference>
<dbReference type="Gene3D" id="3.80.10.10">
    <property type="entry name" value="Ribonuclease Inhibitor"/>
    <property type="match status" value="1"/>
</dbReference>
<dbReference type="PROSITE" id="PS51450">
    <property type="entry name" value="LRR"/>
    <property type="match status" value="2"/>
</dbReference>
<dbReference type="EMBL" id="ABEU02000022">
    <property type="protein sequence ID" value="PNR30358.1"/>
    <property type="molecule type" value="Genomic_DNA"/>
</dbReference>
<organism evidence="3">
    <name type="scientific">Physcomitrium patens</name>
    <name type="common">Spreading-leaved earth moss</name>
    <name type="synonym">Physcomitrella patens</name>
    <dbReference type="NCBI Taxonomy" id="3218"/>
    <lineage>
        <taxon>Eukaryota</taxon>
        <taxon>Viridiplantae</taxon>
        <taxon>Streptophyta</taxon>
        <taxon>Embryophyta</taxon>
        <taxon>Bryophyta</taxon>
        <taxon>Bryophytina</taxon>
        <taxon>Bryopsida</taxon>
        <taxon>Funariidae</taxon>
        <taxon>Funariales</taxon>
        <taxon>Funariaceae</taxon>
        <taxon>Physcomitrium</taxon>
    </lineage>
</organism>
<dbReference type="Pfam" id="PF12799">
    <property type="entry name" value="LRR_4"/>
    <property type="match status" value="1"/>
</dbReference>
<dbReference type="Proteomes" id="UP000006727">
    <property type="component" value="Chromosome 22"/>
</dbReference>
<dbReference type="PANTHER" id="PTHR46652:SF3">
    <property type="entry name" value="LEUCINE-RICH REPEAT-CONTAINING PROTEIN 9"/>
    <property type="match status" value="1"/>
</dbReference>
<protein>
    <recommendedName>
        <fullName evidence="6">Dynein regulatory complex subunit 3</fullName>
    </recommendedName>
</protein>
<dbReference type="AlphaFoldDB" id="A0A2K1IM59"/>
<evidence type="ECO:0008006" key="6">
    <source>
        <dbReference type="Google" id="ProtNLM"/>
    </source>
</evidence>
<dbReference type="STRING" id="3218.A0A2K1IM59"/>
<evidence type="ECO:0000313" key="4">
    <source>
        <dbReference type="EnsemblPlants" id="Pp3c22_3730V3.1"/>
    </source>
</evidence>
<proteinExistence type="predicted"/>
<keyword evidence="2" id="KW-0677">Repeat</keyword>
<evidence type="ECO:0000313" key="3">
    <source>
        <dbReference type="EMBL" id="PNR30358.1"/>
    </source>
</evidence>
<dbReference type="InParanoid" id="A0A2K1IM59"/>
<sequence>MEGKAITTEVLRAAIQIEGTADEGIEERKQVLPVNEIRWLNFSFKGIKNIDYLVGLERLVKLQLDNNNITKIENLEHLHTLTDLEKIENLSGLTGLLDLSLYNNKITVLEGLEALEEIKSLSLGNNQIKDLDKICAGPRVQAFHDSMDAQLIVPRSSFLLCKLAREVYQDAMTEVQEKDKLDTIAWTQRRASRVQIKTFMCRYRQKFRTAADDLIAKVVGLHEKRCEERRLYELAVQGVLARRDGEGRELLRSLHKKKKKVFQHCRSDRTTAEANMMELYTDIDVLKEKLFEIEVETYGEINVRISVLLN</sequence>
<dbReference type="Gramene" id="Pp3c22_3730V3.1">
    <property type="protein sequence ID" value="Pp3c22_3730V3.1"/>
    <property type="gene ID" value="Pp3c22_3730"/>
</dbReference>
<evidence type="ECO:0000256" key="1">
    <source>
        <dbReference type="ARBA" id="ARBA00022614"/>
    </source>
</evidence>
<dbReference type="InterPro" id="IPR050836">
    <property type="entry name" value="SDS22/Internalin_LRR"/>
</dbReference>
<evidence type="ECO:0000256" key="2">
    <source>
        <dbReference type="ARBA" id="ARBA00022737"/>
    </source>
</evidence>
<dbReference type="EnsemblPlants" id="Pp3c22_3730V3.1">
    <property type="protein sequence ID" value="Pp3c22_3730V3.1"/>
    <property type="gene ID" value="Pp3c22_3730"/>
</dbReference>